<dbReference type="PANTHER" id="PTHR43394:SF1">
    <property type="entry name" value="ATP-BINDING CASSETTE SUB-FAMILY B MEMBER 10, MITOCHONDRIAL"/>
    <property type="match status" value="1"/>
</dbReference>
<keyword evidence="10 11" id="KW-0472">Membrane</keyword>
<accession>A0ABN8HCJ1</accession>
<comment type="subcellular location">
    <subcellularLocation>
        <location evidence="1">Cell membrane</location>
        <topology evidence="1">Multi-pass membrane protein</topology>
    </subcellularLocation>
</comment>
<feature type="domain" description="ABC transporter" evidence="12">
    <location>
        <begin position="335"/>
        <end position="568"/>
    </location>
</feature>
<gene>
    <name evidence="14" type="primary">msbA</name>
    <name evidence="14" type="ORF">GEAMG1_0676</name>
</gene>
<keyword evidence="2" id="KW-0813">Transport</keyword>
<protein>
    <submittedName>
        <fullName evidence="14">Lipid A export ATP-binding/permease protein MsbA</fullName>
    </submittedName>
</protein>
<evidence type="ECO:0000256" key="10">
    <source>
        <dbReference type="ARBA" id="ARBA00023136"/>
    </source>
</evidence>
<dbReference type="PROSITE" id="PS50929">
    <property type="entry name" value="ABC_TM1F"/>
    <property type="match status" value="1"/>
</dbReference>
<evidence type="ECO:0000256" key="8">
    <source>
        <dbReference type="ARBA" id="ARBA00022989"/>
    </source>
</evidence>
<feature type="transmembrane region" description="Helical" evidence="11">
    <location>
        <begin position="241"/>
        <end position="260"/>
    </location>
</feature>
<evidence type="ECO:0000259" key="13">
    <source>
        <dbReference type="PROSITE" id="PS50929"/>
    </source>
</evidence>
<dbReference type="InterPro" id="IPR011527">
    <property type="entry name" value="ABC1_TM_dom"/>
</dbReference>
<keyword evidence="9" id="KW-0445">Lipid transport</keyword>
<evidence type="ECO:0000256" key="1">
    <source>
        <dbReference type="ARBA" id="ARBA00004651"/>
    </source>
</evidence>
<dbReference type="PANTHER" id="PTHR43394">
    <property type="entry name" value="ATP-DEPENDENT PERMEASE MDL1, MITOCHONDRIAL"/>
    <property type="match status" value="1"/>
</dbReference>
<proteinExistence type="predicted"/>
<name>A0ABN8HCJ1_9BACT</name>
<dbReference type="Pfam" id="PF00005">
    <property type="entry name" value="ABC_tran"/>
    <property type="match status" value="1"/>
</dbReference>
<dbReference type="NCBIfam" id="TIGR02203">
    <property type="entry name" value="MsbA_lipidA"/>
    <property type="match status" value="1"/>
</dbReference>
<keyword evidence="6 14" id="KW-0067">ATP-binding</keyword>
<dbReference type="GO" id="GO:0005524">
    <property type="term" value="F:ATP binding"/>
    <property type="evidence" value="ECO:0007669"/>
    <property type="project" value="UniProtKB-KW"/>
</dbReference>
<organism evidence="14 15">
    <name type="scientific">Trichlorobacter ammonificans</name>
    <dbReference type="NCBI Taxonomy" id="2916410"/>
    <lineage>
        <taxon>Bacteria</taxon>
        <taxon>Pseudomonadati</taxon>
        <taxon>Thermodesulfobacteriota</taxon>
        <taxon>Desulfuromonadia</taxon>
        <taxon>Geobacterales</taxon>
        <taxon>Geobacteraceae</taxon>
        <taxon>Trichlorobacter</taxon>
    </lineage>
</organism>
<keyword evidence="15" id="KW-1185">Reference proteome</keyword>
<dbReference type="InterPro" id="IPR003439">
    <property type="entry name" value="ABC_transporter-like_ATP-bd"/>
</dbReference>
<evidence type="ECO:0000313" key="15">
    <source>
        <dbReference type="Proteomes" id="UP001295463"/>
    </source>
</evidence>
<evidence type="ECO:0000256" key="2">
    <source>
        <dbReference type="ARBA" id="ARBA00022448"/>
    </source>
</evidence>
<keyword evidence="3" id="KW-1003">Cell membrane</keyword>
<evidence type="ECO:0000259" key="12">
    <source>
        <dbReference type="PROSITE" id="PS50893"/>
    </source>
</evidence>
<dbReference type="InterPro" id="IPR039421">
    <property type="entry name" value="Type_1_exporter"/>
</dbReference>
<feature type="transmembrane region" description="Helical" evidence="11">
    <location>
        <begin position="159"/>
        <end position="177"/>
    </location>
</feature>
<feature type="transmembrane region" description="Helical" evidence="11">
    <location>
        <begin position="133"/>
        <end position="153"/>
    </location>
</feature>
<evidence type="ECO:0000256" key="6">
    <source>
        <dbReference type="ARBA" id="ARBA00022840"/>
    </source>
</evidence>
<dbReference type="InterPro" id="IPR027417">
    <property type="entry name" value="P-loop_NTPase"/>
</dbReference>
<dbReference type="Gene3D" id="1.20.1560.10">
    <property type="entry name" value="ABC transporter type 1, transmembrane domain"/>
    <property type="match status" value="1"/>
</dbReference>
<reference evidence="14 15" key="1">
    <citation type="submission" date="2022-03" db="EMBL/GenBank/DDBJ databases">
        <authorList>
            <person name="Koch H."/>
        </authorList>
    </citation>
    <scope>NUCLEOTIDE SEQUENCE [LARGE SCALE GENOMIC DNA]</scope>
    <source>
        <strain evidence="14 15">G1</strain>
    </source>
</reference>
<dbReference type="EMBL" id="OW150024">
    <property type="protein sequence ID" value="CAH2030488.1"/>
    <property type="molecule type" value="Genomic_DNA"/>
</dbReference>
<dbReference type="PROSITE" id="PS00211">
    <property type="entry name" value="ABC_TRANSPORTER_1"/>
    <property type="match status" value="1"/>
</dbReference>
<dbReference type="SUPFAM" id="SSF52540">
    <property type="entry name" value="P-loop containing nucleoside triphosphate hydrolases"/>
    <property type="match status" value="1"/>
</dbReference>
<feature type="transmembrane region" description="Helical" evidence="11">
    <location>
        <begin position="52"/>
        <end position="72"/>
    </location>
</feature>
<feature type="domain" description="ABC transmembrane type-1" evidence="13">
    <location>
        <begin position="20"/>
        <end position="301"/>
    </location>
</feature>
<keyword evidence="4 11" id="KW-0812">Transmembrane</keyword>
<sequence length="572" mass="63981">MNNFIRLTKYLKPYWWRITIAALASTAYGAMDGAFAYFIAPVLNKIFVAKDLLIFSLMPFLVIILFAIRGLCRFANEFFMRSAAQLAVNDIRKEVFSNCLRLDLRFFQRHQTGSLISRVFNDVYVMQDGAGNIITSVFRDGISVISLLVVIFYRDWQLAIISFLAIPLTIYPAQLIGKKIKRVSKIGQERSGDITSILQEAFSGIKVIKAFGLEKRQIDKFAKSNEDFYHYFRKGIKYSSLSAPVIEIITSFGIAGVIFFGGKSVMSGRMTAADFFSFVTAMALVYSPFKKLLSTYNDSQRCLGAAERVFEIIDAQPEIVDPPHATALPHTQGIVEFKNVSFKYADNTILEDINLVAQKGQIIALIGPSGAGKTTLVSLIARFFDVSDGVVTLDSHDVRSIRHSDLVSQLSLVDQETILFNDTIANNIRYGRPDASLDKVEQAARAAYAHDFISAMPEGYETNIGDRGVRLSGGQRQRICIARALLKDAPVLILDEATSALDTESEKMVQEALENLMKNRTTFVIAHRLSTVLHADTILVMDQGRIVERGTHKQLVAQNGLYTRLYEMQFKD</sequence>
<dbReference type="Pfam" id="PF00664">
    <property type="entry name" value="ABC_membrane"/>
    <property type="match status" value="1"/>
</dbReference>
<evidence type="ECO:0000256" key="9">
    <source>
        <dbReference type="ARBA" id="ARBA00023055"/>
    </source>
</evidence>
<dbReference type="SMART" id="SM00382">
    <property type="entry name" value="AAA"/>
    <property type="match status" value="1"/>
</dbReference>
<evidence type="ECO:0000256" key="5">
    <source>
        <dbReference type="ARBA" id="ARBA00022741"/>
    </source>
</evidence>
<dbReference type="SUPFAM" id="SSF90123">
    <property type="entry name" value="ABC transporter transmembrane region"/>
    <property type="match status" value="1"/>
</dbReference>
<keyword evidence="7" id="KW-1278">Translocase</keyword>
<dbReference type="Gene3D" id="3.40.50.300">
    <property type="entry name" value="P-loop containing nucleotide triphosphate hydrolases"/>
    <property type="match status" value="1"/>
</dbReference>
<dbReference type="CDD" id="cd18552">
    <property type="entry name" value="ABC_6TM_MsbA_like"/>
    <property type="match status" value="1"/>
</dbReference>
<dbReference type="InterPro" id="IPR036640">
    <property type="entry name" value="ABC1_TM_sf"/>
</dbReference>
<keyword evidence="5" id="KW-0547">Nucleotide-binding</keyword>
<dbReference type="PROSITE" id="PS50893">
    <property type="entry name" value="ABC_TRANSPORTER_2"/>
    <property type="match status" value="1"/>
</dbReference>
<feature type="transmembrane region" description="Helical" evidence="11">
    <location>
        <begin position="20"/>
        <end position="40"/>
    </location>
</feature>
<evidence type="ECO:0000313" key="14">
    <source>
        <dbReference type="EMBL" id="CAH2030488.1"/>
    </source>
</evidence>
<evidence type="ECO:0000256" key="11">
    <source>
        <dbReference type="SAM" id="Phobius"/>
    </source>
</evidence>
<dbReference type="RefSeq" id="WP_305731423.1">
    <property type="nucleotide sequence ID" value="NZ_OW150024.1"/>
</dbReference>
<dbReference type="InterPro" id="IPR011917">
    <property type="entry name" value="ABC_transpr_lipidA"/>
</dbReference>
<dbReference type="Proteomes" id="UP001295463">
    <property type="component" value="Chromosome"/>
</dbReference>
<evidence type="ECO:0000256" key="3">
    <source>
        <dbReference type="ARBA" id="ARBA00022475"/>
    </source>
</evidence>
<dbReference type="InterPro" id="IPR017871">
    <property type="entry name" value="ABC_transporter-like_CS"/>
</dbReference>
<dbReference type="InterPro" id="IPR003593">
    <property type="entry name" value="AAA+_ATPase"/>
</dbReference>
<keyword evidence="8 11" id="KW-1133">Transmembrane helix</keyword>
<evidence type="ECO:0000256" key="7">
    <source>
        <dbReference type="ARBA" id="ARBA00022967"/>
    </source>
</evidence>
<evidence type="ECO:0000256" key="4">
    <source>
        <dbReference type="ARBA" id="ARBA00022692"/>
    </source>
</evidence>